<evidence type="ECO:0000259" key="8">
    <source>
        <dbReference type="Pfam" id="PF08370"/>
    </source>
</evidence>
<keyword evidence="9" id="KW-0067">ATP-binding</keyword>
<feature type="transmembrane region" description="Helical" evidence="5">
    <location>
        <begin position="328"/>
        <end position="350"/>
    </location>
</feature>
<feature type="domain" description="Plant PDR ABC transporter associated" evidence="8">
    <location>
        <begin position="385"/>
        <end position="447"/>
    </location>
</feature>
<dbReference type="EMBL" id="JBAMMX010000012">
    <property type="protein sequence ID" value="KAK6930347.1"/>
    <property type="molecule type" value="Genomic_DNA"/>
</dbReference>
<dbReference type="Pfam" id="PF00005">
    <property type="entry name" value="ABC_tran"/>
    <property type="match status" value="1"/>
</dbReference>
<dbReference type="InterPro" id="IPR003439">
    <property type="entry name" value="ABC_transporter-like_ATP-bd"/>
</dbReference>
<dbReference type="InterPro" id="IPR013525">
    <property type="entry name" value="ABC2_TM"/>
</dbReference>
<feature type="transmembrane region" description="Helical" evidence="5">
    <location>
        <begin position="410"/>
        <end position="437"/>
    </location>
</feature>
<dbReference type="InterPro" id="IPR027417">
    <property type="entry name" value="P-loop_NTPase"/>
</dbReference>
<keyword evidence="4 5" id="KW-0472">Membrane</keyword>
<feature type="transmembrane region" description="Helical" evidence="5">
    <location>
        <begin position="561"/>
        <end position="581"/>
    </location>
</feature>
<feature type="domain" description="ABC-2 type transporter transmembrane" evidence="7">
    <location>
        <begin position="299"/>
        <end position="380"/>
    </location>
</feature>
<dbReference type="SUPFAM" id="SSF52540">
    <property type="entry name" value="P-loop containing nucleoside triphosphate hydrolases"/>
    <property type="match status" value="1"/>
</dbReference>
<feature type="domain" description="ABC transporter" evidence="6">
    <location>
        <begin position="153"/>
        <end position="265"/>
    </location>
</feature>
<dbReference type="Proteomes" id="UP001370490">
    <property type="component" value="Unassembled WGS sequence"/>
</dbReference>
<evidence type="ECO:0000256" key="2">
    <source>
        <dbReference type="ARBA" id="ARBA00022692"/>
    </source>
</evidence>
<reference evidence="9 10" key="1">
    <citation type="submission" date="2023-12" db="EMBL/GenBank/DDBJ databases">
        <title>A high-quality genome assembly for Dillenia turbinata (Dilleniales).</title>
        <authorList>
            <person name="Chanderbali A."/>
        </authorList>
    </citation>
    <scope>NUCLEOTIDE SEQUENCE [LARGE SCALE GENOMIC DNA]</scope>
    <source>
        <strain evidence="9">LSX21</strain>
        <tissue evidence="9">Leaf</tissue>
    </source>
</reference>
<evidence type="ECO:0000259" key="7">
    <source>
        <dbReference type="Pfam" id="PF01061"/>
    </source>
</evidence>
<dbReference type="AlphaFoldDB" id="A0AAN8ZA38"/>
<evidence type="ECO:0000313" key="10">
    <source>
        <dbReference type="Proteomes" id="UP001370490"/>
    </source>
</evidence>
<keyword evidence="10" id="KW-1185">Reference proteome</keyword>
<dbReference type="Pfam" id="PF08370">
    <property type="entry name" value="PDR_assoc"/>
    <property type="match status" value="1"/>
</dbReference>
<dbReference type="GO" id="GO:0016887">
    <property type="term" value="F:ATP hydrolysis activity"/>
    <property type="evidence" value="ECO:0007669"/>
    <property type="project" value="InterPro"/>
</dbReference>
<evidence type="ECO:0000256" key="1">
    <source>
        <dbReference type="ARBA" id="ARBA00004141"/>
    </source>
</evidence>
<accession>A0AAN8ZA38</accession>
<evidence type="ECO:0000259" key="6">
    <source>
        <dbReference type="Pfam" id="PF00005"/>
    </source>
</evidence>
<dbReference type="PANTHER" id="PTHR48040">
    <property type="entry name" value="PLEIOTROPIC DRUG RESISTANCE PROTEIN 1-LIKE ISOFORM X1"/>
    <property type="match status" value="1"/>
</dbReference>
<keyword evidence="9" id="KW-0547">Nucleotide-binding</keyword>
<dbReference type="GO" id="GO:0016020">
    <property type="term" value="C:membrane"/>
    <property type="evidence" value="ECO:0007669"/>
    <property type="project" value="UniProtKB-SubCell"/>
</dbReference>
<dbReference type="InterPro" id="IPR013581">
    <property type="entry name" value="PDR_assoc"/>
</dbReference>
<dbReference type="PANTHER" id="PTHR48040:SF18">
    <property type="entry name" value="PLEIOTROPIC DRUG RESISTANCE PROTEIN 3-LIKE ISOFORM X1"/>
    <property type="match status" value="1"/>
</dbReference>
<dbReference type="Pfam" id="PF01061">
    <property type="entry name" value="ABC2_membrane"/>
    <property type="match status" value="1"/>
</dbReference>
<evidence type="ECO:0000256" key="3">
    <source>
        <dbReference type="ARBA" id="ARBA00022989"/>
    </source>
</evidence>
<dbReference type="GO" id="GO:0140359">
    <property type="term" value="F:ABC-type transporter activity"/>
    <property type="evidence" value="ECO:0007669"/>
    <property type="project" value="InterPro"/>
</dbReference>
<sequence>MANCSANAKDTELQSQWAEIQRLPTPQQIRFSLFHEFGCGEGDLNPKPNNVRRCLIDVTKLQAPDCHLLIHNLIKHVENDNLLLLHNIRKRLDQVGVKLPSVEVRYKNLSISAECEVVHGKPLPTLRNYLQSKLLVIPWLLSTSQASNISIIKDVSGIIKPGRFTLLLGPPGCGKTTFMMALAGRLKHSLKSMGEISYNGYRLEEFIPQKTAAYVSQHERHIPEMTVRETLDFSAQCQGVGSRKETMMEILRREKQHGIVPDHNVDLYMKAVSVKGHKNSLQTDYILKVISRKDQEQYWFLCQFLSLFAVHQMSLSGFRFIASLFQTFVASFTAGNVFIITISLFGGFIIPRPYLPAWLKWGFWATPLTYGEIGMAVNEFLSPRWQKVMSSNITVGRLTLETRGLNFDAYFYWISIASLFLFIIIFNVGFTLALTFLKPQGTSRAIISFGKFYQRQRGENSNPADAINKVVRESIKGRMVLPFEPLTVSFQNVQYYVDVPLRIPKWWRWFPYLCPSSWTLNAMLTSQYGDIHMETFVFGGRKTVATFLKDYFGYDCNSLDIVAIVLILFPLTFATLFAFCIEKLNFQRR</sequence>
<dbReference type="GO" id="GO:0005524">
    <property type="term" value="F:ATP binding"/>
    <property type="evidence" value="ECO:0007669"/>
    <property type="project" value="UniProtKB-KW"/>
</dbReference>
<protein>
    <submittedName>
        <fullName evidence="9">ABC transporter-like, ATP-binding domain</fullName>
    </submittedName>
</protein>
<keyword evidence="3 5" id="KW-1133">Transmembrane helix</keyword>
<gene>
    <name evidence="9" type="ORF">RJ641_004441</name>
</gene>
<organism evidence="9 10">
    <name type="scientific">Dillenia turbinata</name>
    <dbReference type="NCBI Taxonomy" id="194707"/>
    <lineage>
        <taxon>Eukaryota</taxon>
        <taxon>Viridiplantae</taxon>
        <taxon>Streptophyta</taxon>
        <taxon>Embryophyta</taxon>
        <taxon>Tracheophyta</taxon>
        <taxon>Spermatophyta</taxon>
        <taxon>Magnoliopsida</taxon>
        <taxon>eudicotyledons</taxon>
        <taxon>Gunneridae</taxon>
        <taxon>Pentapetalae</taxon>
        <taxon>Dilleniales</taxon>
        <taxon>Dilleniaceae</taxon>
        <taxon>Dillenia</taxon>
    </lineage>
</organism>
<evidence type="ECO:0000256" key="5">
    <source>
        <dbReference type="SAM" id="Phobius"/>
    </source>
</evidence>
<evidence type="ECO:0000313" key="9">
    <source>
        <dbReference type="EMBL" id="KAK6930347.1"/>
    </source>
</evidence>
<proteinExistence type="predicted"/>
<dbReference type="Gene3D" id="3.40.50.300">
    <property type="entry name" value="P-loop containing nucleotide triphosphate hydrolases"/>
    <property type="match status" value="1"/>
</dbReference>
<evidence type="ECO:0000256" key="4">
    <source>
        <dbReference type="ARBA" id="ARBA00023136"/>
    </source>
</evidence>
<comment type="caution">
    <text evidence="9">The sequence shown here is derived from an EMBL/GenBank/DDBJ whole genome shotgun (WGS) entry which is preliminary data.</text>
</comment>
<comment type="subcellular location">
    <subcellularLocation>
        <location evidence="1">Membrane</location>
        <topology evidence="1">Multi-pass membrane protein</topology>
    </subcellularLocation>
</comment>
<keyword evidence="2 5" id="KW-0812">Transmembrane</keyword>
<name>A0AAN8ZA38_9MAGN</name>